<accession>A0A9D2JDS0</accession>
<evidence type="ECO:0000313" key="3">
    <source>
        <dbReference type="EMBL" id="HIZ45893.1"/>
    </source>
</evidence>
<comment type="caution">
    <text evidence="3">The sequence shown here is derived from an EMBL/GenBank/DDBJ whole genome shotgun (WGS) entry which is preliminary data.</text>
</comment>
<dbReference type="AlphaFoldDB" id="A0A9D2JDS0"/>
<evidence type="ECO:0000313" key="4">
    <source>
        <dbReference type="Proteomes" id="UP000824062"/>
    </source>
</evidence>
<proteinExistence type="predicted"/>
<dbReference type="EMBL" id="DXBM01000025">
    <property type="protein sequence ID" value="HIZ45893.1"/>
    <property type="molecule type" value="Genomic_DNA"/>
</dbReference>
<feature type="domain" description="DUF5648" evidence="2">
    <location>
        <begin position="37"/>
        <end position="169"/>
    </location>
</feature>
<protein>
    <recommendedName>
        <fullName evidence="2">DUF5648 domain-containing protein</fullName>
    </recommendedName>
</protein>
<dbReference type="Pfam" id="PF18885">
    <property type="entry name" value="DUF5648"/>
    <property type="match status" value="1"/>
</dbReference>
<feature type="chain" id="PRO_5038679519" description="DUF5648 domain-containing protein" evidence="1">
    <location>
        <begin position="31"/>
        <end position="279"/>
    </location>
</feature>
<reference evidence="3" key="2">
    <citation type="submission" date="2021-04" db="EMBL/GenBank/DDBJ databases">
        <authorList>
            <person name="Gilroy R."/>
        </authorList>
    </citation>
    <scope>NUCLEOTIDE SEQUENCE</scope>
    <source>
        <strain evidence="3">ChiHjej12B11-14209</strain>
    </source>
</reference>
<sequence length="279" mass="30757">MSTKRLLRRVAPFVIAVAVAVASLPAAAGAAEAANRAMYRLYNRYTGEHFYTASADERNSLEAAGWNYEGIGWIAPATSKTPVYRLYNPYAPGGDHHYTTNASERDALVEAGWSDEGVGWYSDDEKTVALYRQYNPFASTGTHNYTANTTERDHLTSLGWHDEDVAWYGANGSQPSHTHNWIKTEVTEPAYGEIFITERRTTYTCYCGEKFSSYDALAAHQNAIKQQWLDGKISADEFIGKHGGYSSSTQNVVVGTGWGQTGTVTYTAYQCSTCGAVMQ</sequence>
<name>A0A9D2JDS0_9ACTN</name>
<evidence type="ECO:0000259" key="2">
    <source>
        <dbReference type="Pfam" id="PF18885"/>
    </source>
</evidence>
<gene>
    <name evidence="3" type="ORF">IAA19_02600</name>
</gene>
<feature type="signal peptide" evidence="1">
    <location>
        <begin position="1"/>
        <end position="30"/>
    </location>
</feature>
<organism evidence="3 4">
    <name type="scientific">Candidatus Olsenella pullistercoris</name>
    <dbReference type="NCBI Taxonomy" id="2838712"/>
    <lineage>
        <taxon>Bacteria</taxon>
        <taxon>Bacillati</taxon>
        <taxon>Actinomycetota</taxon>
        <taxon>Coriobacteriia</taxon>
        <taxon>Coriobacteriales</taxon>
        <taxon>Atopobiaceae</taxon>
        <taxon>Olsenella</taxon>
    </lineage>
</organism>
<reference evidence="3" key="1">
    <citation type="journal article" date="2021" name="PeerJ">
        <title>Extensive microbial diversity within the chicken gut microbiome revealed by metagenomics and culture.</title>
        <authorList>
            <person name="Gilroy R."/>
            <person name="Ravi A."/>
            <person name="Getino M."/>
            <person name="Pursley I."/>
            <person name="Horton D.L."/>
            <person name="Alikhan N.F."/>
            <person name="Baker D."/>
            <person name="Gharbi K."/>
            <person name="Hall N."/>
            <person name="Watson M."/>
            <person name="Adriaenssens E.M."/>
            <person name="Foster-Nyarko E."/>
            <person name="Jarju S."/>
            <person name="Secka A."/>
            <person name="Antonio M."/>
            <person name="Oren A."/>
            <person name="Chaudhuri R.R."/>
            <person name="La Ragione R."/>
            <person name="Hildebrand F."/>
            <person name="Pallen M.J."/>
        </authorList>
    </citation>
    <scope>NUCLEOTIDE SEQUENCE</scope>
    <source>
        <strain evidence="3">ChiHjej12B11-14209</strain>
    </source>
</reference>
<dbReference type="InterPro" id="IPR043708">
    <property type="entry name" value="DUF5648"/>
</dbReference>
<keyword evidence="1" id="KW-0732">Signal</keyword>
<evidence type="ECO:0000256" key="1">
    <source>
        <dbReference type="SAM" id="SignalP"/>
    </source>
</evidence>
<dbReference type="Proteomes" id="UP000824062">
    <property type="component" value="Unassembled WGS sequence"/>
</dbReference>